<accession>A0ABT1YAX3</accession>
<organism evidence="3 4">
    <name type="scientific">Paenibacillus radicis</name>
    <name type="common">ex Xue et al. 2023</name>
    <dbReference type="NCBI Taxonomy" id="2972489"/>
    <lineage>
        <taxon>Bacteria</taxon>
        <taxon>Bacillati</taxon>
        <taxon>Bacillota</taxon>
        <taxon>Bacilli</taxon>
        <taxon>Bacillales</taxon>
        <taxon>Paenibacillaceae</taxon>
        <taxon>Paenibacillus</taxon>
    </lineage>
</organism>
<dbReference type="PANTHER" id="PTHR34136">
    <property type="match status" value="1"/>
</dbReference>
<protein>
    <submittedName>
        <fullName evidence="3">WecB/TagA/CpsF family glycosyltransferase</fullName>
    </submittedName>
</protein>
<dbReference type="PANTHER" id="PTHR34136:SF1">
    <property type="entry name" value="UDP-N-ACETYL-D-MANNOSAMINURONIC ACID TRANSFERASE"/>
    <property type="match status" value="1"/>
</dbReference>
<dbReference type="NCBIfam" id="TIGR00696">
    <property type="entry name" value="wecG_tagA_cpsF"/>
    <property type="match status" value="1"/>
</dbReference>
<evidence type="ECO:0000256" key="1">
    <source>
        <dbReference type="ARBA" id="ARBA00022676"/>
    </source>
</evidence>
<keyword evidence="4" id="KW-1185">Reference proteome</keyword>
<dbReference type="Proteomes" id="UP001300012">
    <property type="component" value="Unassembled WGS sequence"/>
</dbReference>
<dbReference type="CDD" id="cd06533">
    <property type="entry name" value="Glyco_transf_WecG_TagA"/>
    <property type="match status" value="1"/>
</dbReference>
<proteinExistence type="predicted"/>
<keyword evidence="1" id="KW-0328">Glycosyltransferase</keyword>
<keyword evidence="2" id="KW-0808">Transferase</keyword>
<name>A0ABT1YAX3_9BACL</name>
<reference evidence="3 4" key="1">
    <citation type="submission" date="2022-08" db="EMBL/GenBank/DDBJ databases">
        <title>Paenibacillus endoradicis sp. nov., Paenibacillus radicibacter sp. nov and Paenibacillus pararadicis sp. nov., three cold-adapted plant growth-promoting bacteria isolated from root of Larix gmelinii in Great Khingan.</title>
        <authorList>
            <person name="Xue H."/>
        </authorList>
    </citation>
    <scope>NUCLEOTIDE SEQUENCE [LARGE SCALE GENOMIC DNA]</scope>
    <source>
        <strain evidence="3 4">N5-1-1-5</strain>
    </source>
</reference>
<gene>
    <name evidence="3" type="ORF">NV381_03935</name>
</gene>
<dbReference type="InterPro" id="IPR004629">
    <property type="entry name" value="WecG_TagA_CpsF"/>
</dbReference>
<comment type="caution">
    <text evidence="3">The sequence shown here is derived from an EMBL/GenBank/DDBJ whole genome shotgun (WGS) entry which is preliminary data.</text>
</comment>
<sequence length="245" mass="27547">MENCSKIMGIPVPKITMTDTIEVISKVVTERKSELFHVVTLNPEITMSCQHDQQLRSIIDEAGLLTADGIGIVMVYRLKGNPLPERVTGCDLLIKMLETANQNKWSFYLLGADEPTSIKASEVITRSYPNVSVLGRHHGFFNKVEEAQIIEEIQALSPDVLVVALGAPAAERLIYKYKNKLNARVAIGVGGSLDIIAGKVKRAPANWQKLNMEWLFRLINQPSRWRRQLILPRFAIKALLFKEKN</sequence>
<dbReference type="EMBL" id="JANQBD010000002">
    <property type="protein sequence ID" value="MCR8630349.1"/>
    <property type="molecule type" value="Genomic_DNA"/>
</dbReference>
<evidence type="ECO:0000256" key="2">
    <source>
        <dbReference type="ARBA" id="ARBA00022679"/>
    </source>
</evidence>
<dbReference type="Pfam" id="PF03808">
    <property type="entry name" value="Glyco_tran_WecG"/>
    <property type="match status" value="1"/>
</dbReference>
<evidence type="ECO:0000313" key="3">
    <source>
        <dbReference type="EMBL" id="MCR8630349.1"/>
    </source>
</evidence>
<evidence type="ECO:0000313" key="4">
    <source>
        <dbReference type="Proteomes" id="UP001300012"/>
    </source>
</evidence>
<dbReference type="RefSeq" id="WP_258211964.1">
    <property type="nucleotide sequence ID" value="NZ_JANQBD010000002.1"/>
</dbReference>